<dbReference type="Proteomes" id="UP000270094">
    <property type="component" value="Unassembled WGS sequence"/>
</dbReference>
<gene>
    <name evidence="2" type="ORF">SVUK_LOCUS8431</name>
</gene>
<dbReference type="AlphaFoldDB" id="A0A3P7IZK5"/>
<organism evidence="2 3">
    <name type="scientific">Strongylus vulgaris</name>
    <name type="common">Blood worm</name>
    <dbReference type="NCBI Taxonomy" id="40348"/>
    <lineage>
        <taxon>Eukaryota</taxon>
        <taxon>Metazoa</taxon>
        <taxon>Ecdysozoa</taxon>
        <taxon>Nematoda</taxon>
        <taxon>Chromadorea</taxon>
        <taxon>Rhabditida</taxon>
        <taxon>Rhabditina</taxon>
        <taxon>Rhabditomorpha</taxon>
        <taxon>Strongyloidea</taxon>
        <taxon>Strongylidae</taxon>
        <taxon>Strongylus</taxon>
    </lineage>
</organism>
<protein>
    <submittedName>
        <fullName evidence="2">Uncharacterized protein</fullName>
    </submittedName>
</protein>
<keyword evidence="3" id="KW-1185">Reference proteome</keyword>
<accession>A0A3P7IZK5</accession>
<evidence type="ECO:0000256" key="1">
    <source>
        <dbReference type="SAM" id="MobiDB-lite"/>
    </source>
</evidence>
<name>A0A3P7IZK5_STRVU</name>
<evidence type="ECO:0000313" key="2">
    <source>
        <dbReference type="EMBL" id="VDM73433.1"/>
    </source>
</evidence>
<feature type="compositionally biased region" description="Polar residues" evidence="1">
    <location>
        <begin position="1"/>
        <end position="10"/>
    </location>
</feature>
<feature type="region of interest" description="Disordered" evidence="1">
    <location>
        <begin position="1"/>
        <end position="23"/>
    </location>
</feature>
<sequence>MTLSTSSYMTQDDKVKVASRQRPRAWWHPGTDTEICASTTKFSNN</sequence>
<proteinExistence type="predicted"/>
<dbReference type="EMBL" id="UYYB01030601">
    <property type="protein sequence ID" value="VDM73433.1"/>
    <property type="molecule type" value="Genomic_DNA"/>
</dbReference>
<reference evidence="2 3" key="1">
    <citation type="submission" date="2018-11" db="EMBL/GenBank/DDBJ databases">
        <authorList>
            <consortium name="Pathogen Informatics"/>
        </authorList>
    </citation>
    <scope>NUCLEOTIDE SEQUENCE [LARGE SCALE GENOMIC DNA]</scope>
</reference>
<evidence type="ECO:0000313" key="3">
    <source>
        <dbReference type="Proteomes" id="UP000270094"/>
    </source>
</evidence>